<accession>A0ABU3XM22</accession>
<evidence type="ECO:0000313" key="4">
    <source>
        <dbReference type="Proteomes" id="UP001273935"/>
    </source>
</evidence>
<gene>
    <name evidence="3" type="ORF">R0G64_05500</name>
</gene>
<keyword evidence="4" id="KW-1185">Reference proteome</keyword>
<dbReference type="Proteomes" id="UP001273935">
    <property type="component" value="Unassembled WGS sequence"/>
</dbReference>
<evidence type="ECO:0000313" key="3">
    <source>
        <dbReference type="EMBL" id="MDV3438890.1"/>
    </source>
</evidence>
<comment type="caution">
    <text evidence="3">The sequence shown here is derived from an EMBL/GenBank/DDBJ whole genome shotgun (WGS) entry which is preliminary data.</text>
</comment>
<evidence type="ECO:0000259" key="2">
    <source>
        <dbReference type="Pfam" id="PF24390"/>
    </source>
</evidence>
<reference evidence="3 4" key="1">
    <citation type="submission" date="2023-10" db="EMBL/GenBank/DDBJ databases">
        <title>Pseudomonas otitidis isolated from a paediatric patient with cystic fibrosis in Chile.</title>
        <authorList>
            <person name="Amsteins-Romero L."/>
            <person name="Opazo-Capurro A."/>
            <person name="Matus-Kohler M."/>
            <person name="Gonzalez-Rocha G."/>
        </authorList>
    </citation>
    <scope>NUCLEOTIDE SEQUENCE [LARGE SCALE GENOMIC DNA]</scope>
    <source>
        <strain evidence="3 4">P-714</strain>
    </source>
</reference>
<dbReference type="Pfam" id="PF24390">
    <property type="entry name" value="PRTase-CE"/>
    <property type="match status" value="1"/>
</dbReference>
<organism evidence="3 4">
    <name type="scientific">Metapseudomonas otitidis</name>
    <dbReference type="NCBI Taxonomy" id="319939"/>
    <lineage>
        <taxon>Bacteria</taxon>
        <taxon>Pseudomonadati</taxon>
        <taxon>Pseudomonadota</taxon>
        <taxon>Gammaproteobacteria</taxon>
        <taxon>Pseudomonadales</taxon>
        <taxon>Pseudomonadaceae</taxon>
        <taxon>Metapseudomonas</taxon>
    </lineage>
</organism>
<evidence type="ECO:0000256" key="1">
    <source>
        <dbReference type="SAM" id="MobiDB-lite"/>
    </source>
</evidence>
<sequence>MKSKIALRLLAEQLDWSDEEATEEFSALQLMITHKYDGYQGFQPASRFHVALLNWLSQFRQVAQRRVAFSIIKKQLVYITQREMHHLVSLMMPELDRLMRKQVAKELGVQFYETWTDAAAERRLLLLRRRTIFVGLSDGARIDVFRRYNEGKISNEQVVPFSEMSDLKWENLTKELTEWLIEKEYKDETPHFEAVCLVDDFAGSGDSLLRLDEEKGEWKGKISKFYNTNKAKVGQILAKNCHLYTHHYLASSQAEKTINDRLARFSESHEEFSYSATYSYVLPESIVVNDNTPPPELIDLIKAHYDKGIEDKHVGNDIWFGYRNCGLPLVLEHNTPNNSIALLWADSPNSGSEGQHKMKPLFARRKRHSTNG</sequence>
<feature type="region of interest" description="Disordered" evidence="1">
    <location>
        <begin position="349"/>
        <end position="372"/>
    </location>
</feature>
<feature type="compositionally biased region" description="Basic residues" evidence="1">
    <location>
        <begin position="357"/>
        <end position="372"/>
    </location>
</feature>
<name>A0ABU3XM22_9GAMM</name>
<dbReference type="EMBL" id="JAWJUL010000014">
    <property type="protein sequence ID" value="MDV3438890.1"/>
    <property type="molecule type" value="Genomic_DNA"/>
</dbReference>
<dbReference type="InterPro" id="IPR056920">
    <property type="entry name" value="PRTase-CE"/>
</dbReference>
<protein>
    <recommendedName>
        <fullName evidence="2">PRTase-CE domain-containing protein</fullName>
    </recommendedName>
</protein>
<proteinExistence type="predicted"/>
<dbReference type="RefSeq" id="WP_041769453.1">
    <property type="nucleotide sequence ID" value="NZ_BQHX01000022.1"/>
</dbReference>
<feature type="domain" description="PRTase-CE" evidence="2">
    <location>
        <begin position="54"/>
        <end position="364"/>
    </location>
</feature>